<organism evidence="5">
    <name type="scientific">Actinoallomurus sp. ID145698</name>
    <dbReference type="NCBI Taxonomy" id="1820605"/>
    <lineage>
        <taxon>Bacteria</taxon>
        <taxon>Bacillati</taxon>
        <taxon>Actinomycetota</taxon>
        <taxon>Actinomycetes</taxon>
        <taxon>Streptosporangiales</taxon>
        <taxon>Thermomonosporaceae</taxon>
        <taxon>Actinoallomurus</taxon>
    </lineage>
</organism>
<keyword evidence="1" id="KW-0547">Nucleotide-binding</keyword>
<keyword evidence="2" id="KW-0067">ATP-binding</keyword>
<dbReference type="Pfam" id="PF00196">
    <property type="entry name" value="GerE"/>
    <property type="match status" value="1"/>
</dbReference>
<evidence type="ECO:0000259" key="4">
    <source>
        <dbReference type="PROSITE" id="PS50043"/>
    </source>
</evidence>
<dbReference type="InterPro" id="IPR011990">
    <property type="entry name" value="TPR-like_helical_dom_sf"/>
</dbReference>
<dbReference type="GO" id="GO:0006355">
    <property type="term" value="P:regulation of DNA-templated transcription"/>
    <property type="evidence" value="ECO:0007669"/>
    <property type="project" value="InterPro"/>
</dbReference>
<dbReference type="GO" id="GO:0004016">
    <property type="term" value="F:adenylate cyclase activity"/>
    <property type="evidence" value="ECO:0007669"/>
    <property type="project" value="TreeGrafter"/>
</dbReference>
<dbReference type="SUPFAM" id="SSF52540">
    <property type="entry name" value="P-loop containing nucleoside triphosphate hydrolases"/>
    <property type="match status" value="1"/>
</dbReference>
<reference evidence="5" key="1">
    <citation type="submission" date="2015-11" db="EMBL/GenBank/DDBJ databases">
        <authorList>
            <person name="Zhang Y."/>
            <person name="Guo Z."/>
        </authorList>
    </citation>
    <scope>NUCLEOTIDE SEQUENCE</scope>
    <source>
        <strain evidence="5">ID145698</strain>
    </source>
</reference>
<name>A0A1W5KPW3_9ACTN</name>
<gene>
    <name evidence="5" type="primary">NAI698_09156</name>
</gene>
<dbReference type="InterPro" id="IPR016032">
    <property type="entry name" value="Sig_transdc_resp-reg_C-effctor"/>
</dbReference>
<dbReference type="SUPFAM" id="SSF46894">
    <property type="entry name" value="C-terminal effector domain of the bipartite response regulators"/>
    <property type="match status" value="1"/>
</dbReference>
<evidence type="ECO:0000256" key="2">
    <source>
        <dbReference type="ARBA" id="ARBA00022840"/>
    </source>
</evidence>
<evidence type="ECO:0000313" key="5">
    <source>
        <dbReference type="EMBL" id="AMX23313.1"/>
    </source>
</evidence>
<dbReference type="Gene3D" id="1.10.10.10">
    <property type="entry name" value="Winged helix-like DNA-binding domain superfamily/Winged helix DNA-binding domain"/>
    <property type="match status" value="1"/>
</dbReference>
<dbReference type="Gene3D" id="3.40.50.300">
    <property type="entry name" value="P-loop containing nucleotide triphosphate hydrolases"/>
    <property type="match status" value="1"/>
</dbReference>
<dbReference type="InterPro" id="IPR000792">
    <property type="entry name" value="Tscrpt_reg_LuxR_C"/>
</dbReference>
<dbReference type="InterPro" id="IPR003593">
    <property type="entry name" value="AAA+_ATPase"/>
</dbReference>
<dbReference type="Gene3D" id="1.25.40.10">
    <property type="entry name" value="Tetratricopeptide repeat domain"/>
    <property type="match status" value="1"/>
</dbReference>
<dbReference type="InterPro" id="IPR036388">
    <property type="entry name" value="WH-like_DNA-bd_sf"/>
</dbReference>
<dbReference type="PROSITE" id="PS50043">
    <property type="entry name" value="HTH_LUXR_2"/>
    <property type="match status" value="1"/>
</dbReference>
<dbReference type="InterPro" id="IPR027417">
    <property type="entry name" value="P-loop_NTPase"/>
</dbReference>
<dbReference type="InterPro" id="IPR041664">
    <property type="entry name" value="AAA_16"/>
</dbReference>
<accession>A0A1W5KPW3</accession>
<dbReference type="GO" id="GO:0005737">
    <property type="term" value="C:cytoplasm"/>
    <property type="evidence" value="ECO:0007669"/>
    <property type="project" value="TreeGrafter"/>
</dbReference>
<dbReference type="GO" id="GO:0003677">
    <property type="term" value="F:DNA binding"/>
    <property type="evidence" value="ECO:0007669"/>
    <property type="project" value="InterPro"/>
</dbReference>
<dbReference type="PRINTS" id="PR00038">
    <property type="entry name" value="HTHLUXR"/>
</dbReference>
<evidence type="ECO:0000256" key="3">
    <source>
        <dbReference type="SAM" id="MobiDB-lite"/>
    </source>
</evidence>
<dbReference type="EMBL" id="KT996129">
    <property type="protein sequence ID" value="AMX23313.1"/>
    <property type="molecule type" value="Genomic_DNA"/>
</dbReference>
<dbReference type="AlphaFoldDB" id="A0A1W5KPW3"/>
<dbReference type="Pfam" id="PF13191">
    <property type="entry name" value="AAA_16"/>
    <property type="match status" value="1"/>
</dbReference>
<dbReference type="SMART" id="SM00382">
    <property type="entry name" value="AAA"/>
    <property type="match status" value="1"/>
</dbReference>
<evidence type="ECO:0000256" key="1">
    <source>
        <dbReference type="ARBA" id="ARBA00022741"/>
    </source>
</evidence>
<protein>
    <submittedName>
        <fullName evidence="5">Transcriptional regulatory protein LuxR</fullName>
    </submittedName>
</protein>
<proteinExistence type="predicted"/>
<dbReference type="SMART" id="SM00421">
    <property type="entry name" value="HTH_LUXR"/>
    <property type="match status" value="1"/>
</dbReference>
<feature type="region of interest" description="Disordered" evidence="3">
    <location>
        <begin position="1"/>
        <end position="26"/>
    </location>
</feature>
<dbReference type="SUPFAM" id="SSF48452">
    <property type="entry name" value="TPR-like"/>
    <property type="match status" value="1"/>
</dbReference>
<dbReference type="PROSITE" id="PS00622">
    <property type="entry name" value="HTH_LUXR_1"/>
    <property type="match status" value="1"/>
</dbReference>
<dbReference type="GO" id="GO:0005524">
    <property type="term" value="F:ATP binding"/>
    <property type="evidence" value="ECO:0007669"/>
    <property type="project" value="UniProtKB-KW"/>
</dbReference>
<dbReference type="PANTHER" id="PTHR16305:SF35">
    <property type="entry name" value="TRANSCRIPTIONAL ACTIVATOR DOMAIN"/>
    <property type="match status" value="1"/>
</dbReference>
<sequence length="961" mass="103184">MEGRVSGPTGTPSTASTGSRKTPPLVGRRDVLDQFTRLLSAVGDGRFELIGLSGEPGSGKTRLLLELASRARDRGLLTLTGRAAEYEQEMPFGAVVDALDDHLESAELKGRLGAQSTCLLGTVFPSLFSGEGPEKQDGLGRYGLYRTFRRLLEELAEPDGFVLILDDLHWADESTIELLDHLVRHPPRGAILIAGAYRHAQASPRLAALAETAVRIPVGPLTEAEVGKLLGSGVSRSQRAALYRASGGNPFYLDALARAGDVRAGGADDSLEFDELPPAVRSALALELTGLSPEALLVAQGAAVAADEFDPALAAMTAEVSEEAALRAIDELERRDVVRPVRGGRFRFRHPLVRHVVYDSTAAGWRVAAHGRIADRLAELNMPATERARHVERSGRTGDRKDIDTLVEAADAVATQAPATAAHWLKAALDLLPDDPDAQVELRLKLAQTQAVSGQLMAGRQTAHEVLRLLPPDDHGRRAHAARFGAVVERMLGRTYESRALLLAELRRIPDPQSPVAVPLRIRLVADSLFRSDFRAAQAVLDLMPENADEWEPSLAMAVASLRPLPAYAAGRFGEAARHIDTADRLVRAAPDEHVAEWLDAITWLCWTETYVGRLRSARERSDRAVAVAKATGQLYIVTTLLTGNARAKTMLGLLPEADTAAEEAAEVARLIGSTQQLVFALTQQSLVASWMGNHDDALKLCEEAMRTGDGGSGEWSGSAARYAKARALINAGRLGEGADELAGFGDLDSSRLDQGTKLACCEARAFVEAELGHPAEALSWAERAAGLMHPRLDMTVGRARMAKAHALRQTDPIASAELAAEAATVFGRAEMRLEHGAARLYAGLAYAGADQRTAAREELRAAAEILRECGASALHAQAVREQRKLGVRVPGTSRRSAGPHGLSNRELEVATLVAEGHTNQQIAEKLFLSIRTVETHLSHIFAKLGVTSRVGVVSVLNQNP</sequence>
<dbReference type="CDD" id="cd06170">
    <property type="entry name" value="LuxR_C_like"/>
    <property type="match status" value="1"/>
</dbReference>
<dbReference type="PANTHER" id="PTHR16305">
    <property type="entry name" value="TESTICULAR SOLUBLE ADENYLYL CYCLASE"/>
    <property type="match status" value="1"/>
</dbReference>
<feature type="domain" description="HTH luxR-type" evidence="4">
    <location>
        <begin position="896"/>
        <end position="961"/>
    </location>
</feature>
<feature type="compositionally biased region" description="Low complexity" evidence="3">
    <location>
        <begin position="1"/>
        <end position="19"/>
    </location>
</feature>